<comment type="caution">
    <text evidence="3">The sequence shown here is derived from an EMBL/GenBank/DDBJ whole genome shotgun (WGS) entry which is preliminary data.</text>
</comment>
<dbReference type="STRING" id="391625.PPSIR1_34907"/>
<dbReference type="GO" id="GO:0016491">
    <property type="term" value="F:oxidoreductase activity"/>
    <property type="evidence" value="ECO:0007669"/>
    <property type="project" value="UniProtKB-KW"/>
</dbReference>
<keyword evidence="1" id="KW-0560">Oxidoreductase</keyword>
<evidence type="ECO:0000313" key="3">
    <source>
        <dbReference type="EMBL" id="EDM79426.1"/>
    </source>
</evidence>
<evidence type="ECO:0000313" key="4">
    <source>
        <dbReference type="Proteomes" id="UP000005801"/>
    </source>
</evidence>
<organism evidence="3 4">
    <name type="scientific">Plesiocystis pacifica SIR-1</name>
    <dbReference type="NCBI Taxonomy" id="391625"/>
    <lineage>
        <taxon>Bacteria</taxon>
        <taxon>Pseudomonadati</taxon>
        <taxon>Myxococcota</taxon>
        <taxon>Polyangia</taxon>
        <taxon>Nannocystales</taxon>
        <taxon>Nannocystaceae</taxon>
        <taxon>Plesiocystis</taxon>
    </lineage>
</organism>
<accession>A6G3N9</accession>
<reference evidence="3 4" key="1">
    <citation type="submission" date="2007-06" db="EMBL/GenBank/DDBJ databases">
        <authorList>
            <person name="Shimkets L."/>
            <person name="Ferriera S."/>
            <person name="Johnson J."/>
            <person name="Kravitz S."/>
            <person name="Beeson K."/>
            <person name="Sutton G."/>
            <person name="Rogers Y.-H."/>
            <person name="Friedman R."/>
            <person name="Frazier M."/>
            <person name="Venter J.C."/>
        </authorList>
    </citation>
    <scope>NUCLEOTIDE SEQUENCE [LARGE SCALE GENOMIC DNA]</scope>
    <source>
        <strain evidence="3 4">SIR-1</strain>
    </source>
</reference>
<dbReference type="eggNOG" id="COG0604">
    <property type="taxonomic scope" value="Bacteria"/>
</dbReference>
<dbReference type="PANTHER" id="PTHR44054">
    <property type="entry name" value="SYNAPTIC VESICLE MEMBRANE PROTEIN VAT-1 HOMOLOG-LIKE"/>
    <property type="match status" value="1"/>
</dbReference>
<proteinExistence type="predicted"/>
<dbReference type="InterPro" id="IPR052100">
    <property type="entry name" value="SV-ATPase_mito-regulator"/>
</dbReference>
<dbReference type="SMART" id="SM00829">
    <property type="entry name" value="PKS_ER"/>
    <property type="match status" value="1"/>
</dbReference>
<dbReference type="SUPFAM" id="SSF51735">
    <property type="entry name" value="NAD(P)-binding Rossmann-fold domains"/>
    <property type="match status" value="1"/>
</dbReference>
<dbReference type="Gene3D" id="3.40.50.720">
    <property type="entry name" value="NAD(P)-binding Rossmann-like Domain"/>
    <property type="match status" value="1"/>
</dbReference>
<dbReference type="InterPro" id="IPR013154">
    <property type="entry name" value="ADH-like_N"/>
</dbReference>
<feature type="domain" description="Enoyl reductase (ER)" evidence="2">
    <location>
        <begin position="1"/>
        <end position="323"/>
    </location>
</feature>
<evidence type="ECO:0000256" key="1">
    <source>
        <dbReference type="ARBA" id="ARBA00023002"/>
    </source>
</evidence>
<dbReference type="Pfam" id="PF08240">
    <property type="entry name" value="ADH_N"/>
    <property type="match status" value="1"/>
</dbReference>
<evidence type="ECO:0000259" key="2">
    <source>
        <dbReference type="SMART" id="SM00829"/>
    </source>
</evidence>
<dbReference type="InterPro" id="IPR011032">
    <property type="entry name" value="GroES-like_sf"/>
</dbReference>
<dbReference type="PANTHER" id="PTHR44054:SF1">
    <property type="entry name" value="SYNAPTIC VESICLE MEMBRANE PROTEIN VAT-1 HOMOLOG"/>
    <property type="match status" value="1"/>
</dbReference>
<protein>
    <submittedName>
        <fullName evidence="3">POSSIBLE OXIDOREDUCTASE FADB5</fullName>
    </submittedName>
</protein>
<sequence>MLELREAADPTPAAGEVRIRVAYAGINFADIMARMGAYPDAPPIPCVVGYEVSGVIDALGEGVEDVAVGDEVVCLCRFGGYTDTICVPRLQVVPVPASTTLEAAAAVPVNYLTAWLMLVELGNVHAGHDVLVHAAGGGVGQAALQICAWKGATVFGTASAGKHERLRERGVSHCIDYRNQDFEAEVMRITEGRGVDIVLDAVGGASFKKSYRCLRHNGRLFMFGASSVVPGKRRRLLPALKALAQMPRFSSLQLLDLNRGVFGVNLGHLWHENERMQAMFGAIMAEVGAGTFAPVVDRVFPLEQAADAHQYIQDRKNFGKVLLKA</sequence>
<dbReference type="EMBL" id="ABCS01000019">
    <property type="protein sequence ID" value="EDM79426.1"/>
    <property type="molecule type" value="Genomic_DNA"/>
</dbReference>
<dbReference type="Proteomes" id="UP000005801">
    <property type="component" value="Unassembled WGS sequence"/>
</dbReference>
<dbReference type="SUPFAM" id="SSF50129">
    <property type="entry name" value="GroES-like"/>
    <property type="match status" value="1"/>
</dbReference>
<gene>
    <name evidence="3" type="ORF">PPSIR1_34907</name>
</gene>
<name>A6G3N9_9BACT</name>
<keyword evidence="4" id="KW-1185">Reference proteome</keyword>
<dbReference type="InterPro" id="IPR036291">
    <property type="entry name" value="NAD(P)-bd_dom_sf"/>
</dbReference>
<dbReference type="Gene3D" id="3.90.180.10">
    <property type="entry name" value="Medium-chain alcohol dehydrogenases, catalytic domain"/>
    <property type="match status" value="1"/>
</dbReference>
<dbReference type="InterPro" id="IPR020843">
    <property type="entry name" value="ER"/>
</dbReference>
<dbReference type="AlphaFoldDB" id="A6G3N9"/>
<dbReference type="Pfam" id="PF13602">
    <property type="entry name" value="ADH_zinc_N_2"/>
    <property type="match status" value="1"/>
</dbReference>